<dbReference type="PATRIC" id="fig|1158614.3.peg.1160"/>
<protein>
    <submittedName>
        <fullName evidence="2">TIGR00268 family protein</fullName>
    </submittedName>
</protein>
<evidence type="ECO:0000259" key="1">
    <source>
        <dbReference type="Pfam" id="PF02540"/>
    </source>
</evidence>
<organism evidence="2 4">
    <name type="scientific">Enterococcus gilvus ATCC BAA-350</name>
    <dbReference type="NCBI Taxonomy" id="1158614"/>
    <lineage>
        <taxon>Bacteria</taxon>
        <taxon>Bacillati</taxon>
        <taxon>Bacillota</taxon>
        <taxon>Bacilli</taxon>
        <taxon>Lactobacillales</taxon>
        <taxon>Enterococcaceae</taxon>
        <taxon>Enterococcus</taxon>
    </lineage>
</organism>
<dbReference type="PANTHER" id="PTHR43169:SF2">
    <property type="entry name" value="NAD_GMP SYNTHASE DOMAIN-CONTAINING PROTEIN"/>
    <property type="match status" value="1"/>
</dbReference>
<evidence type="ECO:0000313" key="4">
    <source>
        <dbReference type="Proteomes" id="UP000013750"/>
    </source>
</evidence>
<dbReference type="PIRSF" id="PIRSF006661">
    <property type="entry name" value="PP-lp_UCP006661"/>
    <property type="match status" value="1"/>
</dbReference>
<dbReference type="GO" id="GO:0016783">
    <property type="term" value="F:sulfurtransferase activity"/>
    <property type="evidence" value="ECO:0007669"/>
    <property type="project" value="InterPro"/>
</dbReference>
<dbReference type="OrthoDB" id="9776919at2"/>
<dbReference type="Proteomes" id="UP000014160">
    <property type="component" value="Unassembled WGS sequence"/>
</dbReference>
<dbReference type="PANTHER" id="PTHR43169">
    <property type="entry name" value="EXSB FAMILY PROTEIN"/>
    <property type="match status" value="1"/>
</dbReference>
<dbReference type="eggNOG" id="COG1606">
    <property type="taxonomic scope" value="Bacteria"/>
</dbReference>
<dbReference type="Pfam" id="PF02540">
    <property type="entry name" value="NAD_synthase"/>
    <property type="match status" value="1"/>
</dbReference>
<proteinExistence type="predicted"/>
<dbReference type="InterPro" id="IPR005232">
    <property type="entry name" value="LarE"/>
</dbReference>
<feature type="domain" description="NAD/GMP synthase" evidence="1">
    <location>
        <begin position="16"/>
        <end position="82"/>
    </location>
</feature>
<dbReference type="InterPro" id="IPR052188">
    <property type="entry name" value="Ni-pincer_cofactor_biosynth"/>
</dbReference>
<dbReference type="RefSeq" id="WP_010779575.1">
    <property type="nucleotide sequence ID" value="NZ_ASWH01000001.1"/>
</dbReference>
<evidence type="ECO:0000313" key="3">
    <source>
        <dbReference type="EMBL" id="EOW83484.1"/>
    </source>
</evidence>
<sequence length="274" mass="31061">MTALEKEQRLIQQLKETNKLAIAYSGGVASSYLLHTALNVLGPRNILAIVMNSELISDEEFNEALDLAEAMGANVLGLEMSELSQPKIATNTSVSLYYSKKMLYQTIHAAAVEEGFPVLADGMIMDNKEDFQLGLKARDEEGIISFLQEADLYEEDVRQLAKEAGLSNWNRNSLWSLANRFPRGKKLTLSDIEKVFEGEKYLREIGFPIVRLHSENEEARIEVPEQHLLPLVEKKEEIIAHIKQLGFSHVSIDLEGFHYERESKKRTIQRKTIS</sequence>
<dbReference type="InterPro" id="IPR022310">
    <property type="entry name" value="NAD/GMP_synthase"/>
</dbReference>
<dbReference type="EMBL" id="ASWH01000001">
    <property type="protein sequence ID" value="EOW83484.1"/>
    <property type="molecule type" value="Genomic_DNA"/>
</dbReference>
<reference evidence="3 5" key="2">
    <citation type="submission" date="2013-03" db="EMBL/GenBank/DDBJ databases">
        <title>The Genome Sequence of Enterococcus gilvus ATCC BAA-350 (PacBio/Illumina hybrid assembly).</title>
        <authorList>
            <consortium name="The Broad Institute Genomics Platform"/>
            <consortium name="The Broad Institute Genome Sequencing Center for Infectious Disease"/>
            <person name="Earl A."/>
            <person name="Russ C."/>
            <person name="Gilmore M."/>
            <person name="Surin D."/>
            <person name="Walker B."/>
            <person name="Young S."/>
            <person name="Zeng Q."/>
            <person name="Gargeya S."/>
            <person name="Fitzgerald M."/>
            <person name="Haas B."/>
            <person name="Abouelleil A."/>
            <person name="Allen A.W."/>
            <person name="Alvarado L."/>
            <person name="Arachchi H.M."/>
            <person name="Berlin A.M."/>
            <person name="Chapman S.B."/>
            <person name="Gainer-Dewar J."/>
            <person name="Goldberg J."/>
            <person name="Griggs A."/>
            <person name="Gujja S."/>
            <person name="Hansen M."/>
            <person name="Howarth C."/>
            <person name="Imamovic A."/>
            <person name="Ireland A."/>
            <person name="Larimer J."/>
            <person name="McCowan C."/>
            <person name="Murphy C."/>
            <person name="Pearson M."/>
            <person name="Poon T.W."/>
            <person name="Priest M."/>
            <person name="Roberts A."/>
            <person name="Saif S."/>
            <person name="Shea T."/>
            <person name="Sisk P."/>
            <person name="Sykes S."/>
            <person name="Wortman J."/>
            <person name="Nusbaum C."/>
            <person name="Birren B."/>
        </authorList>
    </citation>
    <scope>NUCLEOTIDE SEQUENCE [LARGE SCALE GENOMIC DNA]</scope>
    <source>
        <strain evidence="3 5">ATCC BAA-350</strain>
    </source>
</reference>
<dbReference type="Proteomes" id="UP000013750">
    <property type="component" value="Unassembled WGS sequence"/>
</dbReference>
<evidence type="ECO:0000313" key="5">
    <source>
        <dbReference type="Proteomes" id="UP000014160"/>
    </source>
</evidence>
<keyword evidence="5" id="KW-1185">Reference proteome</keyword>
<gene>
    <name evidence="3" type="ORF">I592_02843</name>
    <name evidence="2" type="ORF">UKC_01127</name>
</gene>
<dbReference type="InterPro" id="IPR014729">
    <property type="entry name" value="Rossmann-like_a/b/a_fold"/>
</dbReference>
<comment type="caution">
    <text evidence="2">The sequence shown here is derived from an EMBL/GenBank/DDBJ whole genome shotgun (WGS) entry which is preliminary data.</text>
</comment>
<dbReference type="EMBL" id="AJDQ01000006">
    <property type="protein sequence ID" value="EOI56942.1"/>
    <property type="molecule type" value="Genomic_DNA"/>
</dbReference>
<dbReference type="Gene3D" id="3.40.50.620">
    <property type="entry name" value="HUPs"/>
    <property type="match status" value="1"/>
</dbReference>
<name>R2Y3R0_9ENTE</name>
<reference evidence="2 4" key="1">
    <citation type="submission" date="2013-02" db="EMBL/GenBank/DDBJ databases">
        <title>The Genome Sequence of Enterococcus gilvus ATCC BAA-350.</title>
        <authorList>
            <consortium name="The Broad Institute Genome Sequencing Platform"/>
            <consortium name="The Broad Institute Genome Sequencing Center for Infectious Disease"/>
            <person name="Earl A.M."/>
            <person name="Gilmore M.S."/>
            <person name="Lebreton F."/>
            <person name="Walker B."/>
            <person name="Young S.K."/>
            <person name="Zeng Q."/>
            <person name="Gargeya S."/>
            <person name="Fitzgerald M."/>
            <person name="Haas B."/>
            <person name="Abouelleil A."/>
            <person name="Alvarado L."/>
            <person name="Arachchi H.M."/>
            <person name="Berlin A.M."/>
            <person name="Chapman S.B."/>
            <person name="Dewar J."/>
            <person name="Goldberg J."/>
            <person name="Griggs A."/>
            <person name="Gujja S."/>
            <person name="Hansen M."/>
            <person name="Howarth C."/>
            <person name="Imamovic A."/>
            <person name="Larimer J."/>
            <person name="McCowan C."/>
            <person name="Murphy C."/>
            <person name="Neiman D."/>
            <person name="Pearson M."/>
            <person name="Priest M."/>
            <person name="Roberts A."/>
            <person name="Saif S."/>
            <person name="Shea T."/>
            <person name="Sisk P."/>
            <person name="Sykes S."/>
            <person name="Wortman J."/>
            <person name="Nusbaum C."/>
            <person name="Birren B."/>
        </authorList>
    </citation>
    <scope>NUCLEOTIDE SEQUENCE [LARGE SCALE GENOMIC DNA]</scope>
    <source>
        <strain evidence="2 4">ATCC BAA-350</strain>
    </source>
</reference>
<dbReference type="HOGENOM" id="CLU_061181_2_0_9"/>
<evidence type="ECO:0000313" key="2">
    <source>
        <dbReference type="EMBL" id="EOI56942.1"/>
    </source>
</evidence>
<dbReference type="AlphaFoldDB" id="R2Y3R0"/>
<dbReference type="GO" id="GO:0006163">
    <property type="term" value="P:purine nucleotide metabolic process"/>
    <property type="evidence" value="ECO:0007669"/>
    <property type="project" value="UniProtKB-ARBA"/>
</dbReference>
<accession>R2Y3R0</accession>
<dbReference type="SUPFAM" id="SSF52402">
    <property type="entry name" value="Adenine nucleotide alpha hydrolases-like"/>
    <property type="match status" value="1"/>
</dbReference>